<dbReference type="GeneID" id="54992509"/>
<sequence length="151" mass="17864">MQLMAEMDGRRTYLGNDGETWYEVRVEAMSKTYPIEERHYVAFEEDPTRTVPNHPELQAVLTRCSLALREWFMDYDQFDPLGEQRVSYSSETYDREELAKFMFNPAEFLPGTPYRIVIIEQLFWPPAPVDPTPATNERKPRKNDFRGDRFA</sequence>
<gene>
    <name evidence="2" type="primary">42</name>
    <name evidence="2" type="ORF">PBI_HENDRIX_42</name>
</gene>
<dbReference type="Proteomes" id="UP000247284">
    <property type="component" value="Segment"/>
</dbReference>
<dbReference type="RefSeq" id="YP_009801980.1">
    <property type="nucleotide sequence ID" value="NC_047977.1"/>
</dbReference>
<feature type="compositionally biased region" description="Basic and acidic residues" evidence="1">
    <location>
        <begin position="136"/>
        <end position="151"/>
    </location>
</feature>
<evidence type="ECO:0000256" key="1">
    <source>
        <dbReference type="SAM" id="MobiDB-lite"/>
    </source>
</evidence>
<evidence type="ECO:0000313" key="3">
    <source>
        <dbReference type="Proteomes" id="UP000247284"/>
    </source>
</evidence>
<protein>
    <submittedName>
        <fullName evidence="2">Uncharacterized protein</fullName>
    </submittedName>
</protein>
<name>A0A2U8UUG4_9CAUD</name>
<accession>A0A2U8UUG4</accession>
<proteinExistence type="predicted"/>
<reference evidence="2 3" key="1">
    <citation type="submission" date="2018-04" db="EMBL/GenBank/DDBJ databases">
        <authorList>
            <person name="Stanton A.-C.J."/>
            <person name="Garlena R.A."/>
            <person name="Russell D.A."/>
            <person name="Pope W.H."/>
            <person name="Jacobs-Sera D."/>
            <person name="Hatfull G.F."/>
        </authorList>
    </citation>
    <scope>NUCLEOTIDE SEQUENCE [LARGE SCALE GENOMIC DNA]</scope>
</reference>
<evidence type="ECO:0000313" key="2">
    <source>
        <dbReference type="EMBL" id="AWN07713.1"/>
    </source>
</evidence>
<organism evidence="2 3">
    <name type="scientific">Microbacterium phage Hendrix</name>
    <dbReference type="NCBI Taxonomy" id="2182341"/>
    <lineage>
        <taxon>Viruses</taxon>
        <taxon>Duplodnaviria</taxon>
        <taxon>Heunggongvirae</taxon>
        <taxon>Uroviricota</taxon>
        <taxon>Caudoviricetes</taxon>
        <taxon>Rogerhendrixvirus</taxon>
        <taxon>Rogerhendrixvirus hendrix</taxon>
    </lineage>
</organism>
<feature type="region of interest" description="Disordered" evidence="1">
    <location>
        <begin position="129"/>
        <end position="151"/>
    </location>
</feature>
<dbReference type="KEGG" id="vg:54992509"/>
<dbReference type="EMBL" id="MH183162">
    <property type="protein sequence ID" value="AWN07713.1"/>
    <property type="molecule type" value="Genomic_DNA"/>
</dbReference>
<keyword evidence="3" id="KW-1185">Reference proteome</keyword>